<dbReference type="AlphaFoldDB" id="A0A0M3IXU5"/>
<dbReference type="WBParaSite" id="ALUE_0002357301-mRNA-1">
    <property type="protein sequence ID" value="ALUE_0002357301-mRNA-1"/>
    <property type="gene ID" value="ALUE_0002357301"/>
</dbReference>
<accession>A0A0M3IXU5</accession>
<keyword evidence="1" id="KW-1185">Reference proteome</keyword>
<proteinExistence type="predicted"/>
<evidence type="ECO:0000313" key="2">
    <source>
        <dbReference type="WBParaSite" id="ALUE_0002357301-mRNA-1"/>
    </source>
</evidence>
<name>A0A0M3IXU5_ASCLU</name>
<organism evidence="1 2">
    <name type="scientific">Ascaris lumbricoides</name>
    <name type="common">Giant roundworm</name>
    <dbReference type="NCBI Taxonomy" id="6252"/>
    <lineage>
        <taxon>Eukaryota</taxon>
        <taxon>Metazoa</taxon>
        <taxon>Ecdysozoa</taxon>
        <taxon>Nematoda</taxon>
        <taxon>Chromadorea</taxon>
        <taxon>Rhabditida</taxon>
        <taxon>Spirurina</taxon>
        <taxon>Ascaridomorpha</taxon>
        <taxon>Ascaridoidea</taxon>
        <taxon>Ascarididae</taxon>
        <taxon>Ascaris</taxon>
    </lineage>
</organism>
<protein>
    <submittedName>
        <fullName evidence="2">Neur_chan_LBD domain-containing protein</fullName>
    </submittedName>
</protein>
<reference evidence="2" key="1">
    <citation type="submission" date="2017-02" db="UniProtKB">
        <authorList>
            <consortium name="WormBaseParasite"/>
        </authorList>
    </citation>
    <scope>IDENTIFICATION</scope>
</reference>
<dbReference type="Proteomes" id="UP000036681">
    <property type="component" value="Unplaced"/>
</dbReference>
<evidence type="ECO:0000313" key="1">
    <source>
        <dbReference type="Proteomes" id="UP000036681"/>
    </source>
</evidence>
<sequence length="77" mass="9276">MRRACACDSKLRQLVIGTYYRDRDTVMRPAETTIVDDVLAMFFNVRHWKSFDPKKIYLEEIKVWFFLLASLTKDQKR</sequence>